<gene>
    <name evidence="2" type="ORF">UCRPC4_g04344</name>
</gene>
<evidence type="ECO:0000256" key="1">
    <source>
        <dbReference type="SAM" id="MobiDB-lite"/>
    </source>
</evidence>
<feature type="compositionally biased region" description="Acidic residues" evidence="1">
    <location>
        <begin position="394"/>
        <end position="406"/>
    </location>
</feature>
<name>A0A0G2EAB6_PHACM</name>
<accession>A0A0G2EAB6</accession>
<feature type="compositionally biased region" description="Basic and acidic residues" evidence="1">
    <location>
        <begin position="384"/>
        <end position="393"/>
    </location>
</feature>
<evidence type="ECO:0000313" key="3">
    <source>
        <dbReference type="Proteomes" id="UP000053317"/>
    </source>
</evidence>
<feature type="region of interest" description="Disordered" evidence="1">
    <location>
        <begin position="140"/>
        <end position="168"/>
    </location>
</feature>
<dbReference type="Proteomes" id="UP000053317">
    <property type="component" value="Unassembled WGS sequence"/>
</dbReference>
<dbReference type="EMBL" id="LCWF01000104">
    <property type="protein sequence ID" value="KKY19917.1"/>
    <property type="molecule type" value="Genomic_DNA"/>
</dbReference>
<proteinExistence type="predicted"/>
<feature type="region of interest" description="Disordered" evidence="1">
    <location>
        <begin position="230"/>
        <end position="250"/>
    </location>
</feature>
<reference evidence="2 3" key="2">
    <citation type="submission" date="2015-05" db="EMBL/GenBank/DDBJ databases">
        <authorList>
            <person name="Morales-Cruz A."/>
            <person name="Amrine K.C."/>
            <person name="Cantu D."/>
        </authorList>
    </citation>
    <scope>NUCLEOTIDE SEQUENCE [LARGE SCALE GENOMIC DNA]</scope>
    <source>
        <strain evidence="2">UCRPC4</strain>
    </source>
</reference>
<protein>
    <submittedName>
        <fullName evidence="2">Uncharacterized protein</fullName>
    </submittedName>
</protein>
<feature type="region of interest" description="Disordered" evidence="1">
    <location>
        <begin position="381"/>
        <end position="449"/>
    </location>
</feature>
<comment type="caution">
    <text evidence="2">The sequence shown here is derived from an EMBL/GenBank/DDBJ whole genome shotgun (WGS) entry which is preliminary data.</text>
</comment>
<reference evidence="2 3" key="1">
    <citation type="submission" date="2015-05" db="EMBL/GenBank/DDBJ databases">
        <title>Distinctive expansion of gene families associated with plant cell wall degradation and secondary metabolism in the genomes of grapevine trunk pathogens.</title>
        <authorList>
            <person name="Lawrence D.P."/>
            <person name="Travadon R."/>
            <person name="Rolshausen P.E."/>
            <person name="Baumgartner K."/>
        </authorList>
    </citation>
    <scope>NUCLEOTIDE SEQUENCE [LARGE SCALE GENOMIC DNA]</scope>
    <source>
        <strain evidence="2">UCRPC4</strain>
    </source>
</reference>
<feature type="compositionally biased region" description="Basic and acidic residues" evidence="1">
    <location>
        <begin position="236"/>
        <end position="245"/>
    </location>
</feature>
<sequence length="449" mass="50644">MAEFASDFYDGILNFYYDDDDHNFSSLPFSMTQRPPIPQEVVRCPLSKAAHEGGHNICPIKEDGVWLCNMDPRSFVGEVNLGFTNAEALQYVRQEQPAMYERLFGGSQRSEINVLSEKPPTTTQKLRPSHLTGKRLRDIASGFEEQSAPEKEGKASIRSSKRSPSACANMSKSATYFKKVGSPKATRIPILRARKHNLTIPNAAMLDGSQNMSSQEDRRNRILHRAERIGFNSDSSRPRNTEINDTKSLNASINSLDEPLEDYHTCLSKPNSVYAHSETSTGNADTELMVKKRSEPNSKNYITQTSSANCPMNSSLKLVPSIDRTVTETFCKRDWHVHERNYMSDSRKTAIREGESCIQIDTNEPCPCIPVTEDITELHQPAYNHDEDSRFDTELEEDNDDHDDEEGTIHTPPETRYSQHPSTHQEQSPTESCRQSGLFTPSASCTRWA</sequence>
<keyword evidence="3" id="KW-1185">Reference proteome</keyword>
<evidence type="ECO:0000313" key="2">
    <source>
        <dbReference type="EMBL" id="KKY19917.1"/>
    </source>
</evidence>
<organism evidence="2 3">
    <name type="scientific">Phaeomoniella chlamydospora</name>
    <name type="common">Phaeoacremonium chlamydosporum</name>
    <dbReference type="NCBI Taxonomy" id="158046"/>
    <lineage>
        <taxon>Eukaryota</taxon>
        <taxon>Fungi</taxon>
        <taxon>Dikarya</taxon>
        <taxon>Ascomycota</taxon>
        <taxon>Pezizomycotina</taxon>
        <taxon>Eurotiomycetes</taxon>
        <taxon>Chaetothyriomycetidae</taxon>
        <taxon>Phaeomoniellales</taxon>
        <taxon>Phaeomoniellaceae</taxon>
        <taxon>Phaeomoniella</taxon>
    </lineage>
</organism>
<dbReference type="AlphaFoldDB" id="A0A0G2EAB6"/>
<feature type="compositionally biased region" description="Polar residues" evidence="1">
    <location>
        <begin position="416"/>
        <end position="449"/>
    </location>
</feature>